<evidence type="ECO:0000313" key="1">
    <source>
        <dbReference type="EMBL" id="GFY37489.1"/>
    </source>
</evidence>
<accession>A0A8X7BPE4</accession>
<organism evidence="1 2">
    <name type="scientific">Trichonephila inaurata madagascariensis</name>
    <dbReference type="NCBI Taxonomy" id="2747483"/>
    <lineage>
        <taxon>Eukaryota</taxon>
        <taxon>Metazoa</taxon>
        <taxon>Ecdysozoa</taxon>
        <taxon>Arthropoda</taxon>
        <taxon>Chelicerata</taxon>
        <taxon>Arachnida</taxon>
        <taxon>Araneae</taxon>
        <taxon>Araneomorphae</taxon>
        <taxon>Entelegynae</taxon>
        <taxon>Araneoidea</taxon>
        <taxon>Nephilidae</taxon>
        <taxon>Trichonephila</taxon>
        <taxon>Trichonephila inaurata</taxon>
    </lineage>
</organism>
<evidence type="ECO:0000313" key="2">
    <source>
        <dbReference type="Proteomes" id="UP000886998"/>
    </source>
</evidence>
<keyword evidence="2" id="KW-1185">Reference proteome</keyword>
<proteinExistence type="predicted"/>
<gene>
    <name evidence="1" type="ORF">TNIN_462081</name>
</gene>
<dbReference type="EMBL" id="BMAV01000320">
    <property type="protein sequence ID" value="GFY37489.1"/>
    <property type="molecule type" value="Genomic_DNA"/>
</dbReference>
<dbReference type="Proteomes" id="UP000886998">
    <property type="component" value="Unassembled WGS sequence"/>
</dbReference>
<dbReference type="AlphaFoldDB" id="A0A8X7BPE4"/>
<protein>
    <submittedName>
        <fullName evidence="1">Uncharacterized protein</fullName>
    </submittedName>
</protein>
<name>A0A8X7BPE4_9ARAC</name>
<comment type="caution">
    <text evidence="1">The sequence shown here is derived from an EMBL/GenBank/DDBJ whole genome shotgun (WGS) entry which is preliminary data.</text>
</comment>
<sequence>MLLFSELASSLPLASQIRHSWQWEFAFGRVYSEMQEKWVSGSRVNGFLEAVLDLRLYCVVHESRV</sequence>
<reference evidence="1" key="1">
    <citation type="submission" date="2020-08" db="EMBL/GenBank/DDBJ databases">
        <title>Multicomponent nature underlies the extraordinary mechanical properties of spider dragline silk.</title>
        <authorList>
            <person name="Kono N."/>
            <person name="Nakamura H."/>
            <person name="Mori M."/>
            <person name="Yoshida Y."/>
            <person name="Ohtoshi R."/>
            <person name="Malay A.D."/>
            <person name="Moran D.A.P."/>
            <person name="Tomita M."/>
            <person name="Numata K."/>
            <person name="Arakawa K."/>
        </authorList>
    </citation>
    <scope>NUCLEOTIDE SEQUENCE</scope>
</reference>
<feature type="non-terminal residue" evidence="1">
    <location>
        <position position="65"/>
    </location>
</feature>